<dbReference type="OrthoDB" id="1431478at2759"/>
<dbReference type="SUPFAM" id="SSF53098">
    <property type="entry name" value="Ribonuclease H-like"/>
    <property type="match status" value="1"/>
</dbReference>
<dbReference type="Gene3D" id="3.30.420.10">
    <property type="entry name" value="Ribonuclease H-like superfamily/Ribonuclease H"/>
    <property type="match status" value="1"/>
</dbReference>
<dbReference type="InterPro" id="IPR036397">
    <property type="entry name" value="RNaseH_sf"/>
</dbReference>
<reference evidence="3" key="1">
    <citation type="submission" date="2025-08" db="UniProtKB">
        <authorList>
            <consortium name="RefSeq"/>
        </authorList>
    </citation>
    <scope>IDENTIFICATION</scope>
    <source>
        <tissue evidence="3">Etiolated seedlings</tissue>
    </source>
</reference>
<evidence type="ECO:0000313" key="3">
    <source>
        <dbReference type="RefSeq" id="XP_027186117.1"/>
    </source>
</evidence>
<sequence>MGTRDKKLIPYFTYIKELFLQFDKITFHHVPRENNQLADALATLSSMFQISRNDEILSIKMESRDHPACCHVMEEETDGKLWYHDIKHDLINLEYPSRISENEKRTLRQITASIFMNKNILYKRNHDMVLLDALMSMRRNKFYEISMMVLMGSI</sequence>
<dbReference type="PANTHER" id="PTHR48475">
    <property type="entry name" value="RIBONUCLEASE H"/>
    <property type="match status" value="1"/>
</dbReference>
<protein>
    <submittedName>
        <fullName evidence="3">Uncharacterized protein LOC113784160</fullName>
    </submittedName>
</protein>
<dbReference type="KEGG" id="cam:113784160"/>
<dbReference type="PANTHER" id="PTHR48475:SF1">
    <property type="entry name" value="RNASE H TYPE-1 DOMAIN-CONTAINING PROTEIN"/>
    <property type="match status" value="1"/>
</dbReference>
<dbReference type="RefSeq" id="XP_027186117.1">
    <property type="nucleotide sequence ID" value="XM_027330316.1"/>
</dbReference>
<evidence type="ECO:0000259" key="1">
    <source>
        <dbReference type="Pfam" id="PF13456"/>
    </source>
</evidence>
<dbReference type="GeneID" id="113784160"/>
<dbReference type="AlphaFoldDB" id="A0A3Q7Y6H0"/>
<proteinExistence type="predicted"/>
<evidence type="ECO:0000313" key="2">
    <source>
        <dbReference type="Proteomes" id="UP000087171"/>
    </source>
</evidence>
<dbReference type="Proteomes" id="UP000087171">
    <property type="component" value="Unplaced"/>
</dbReference>
<keyword evidence="2" id="KW-1185">Reference proteome</keyword>
<dbReference type="Pfam" id="PF13456">
    <property type="entry name" value="RVT_3"/>
    <property type="match status" value="1"/>
</dbReference>
<dbReference type="InterPro" id="IPR012337">
    <property type="entry name" value="RNaseH-like_sf"/>
</dbReference>
<accession>A0A3Q7Y6H0</accession>
<organism evidence="2 3">
    <name type="scientific">Cicer arietinum</name>
    <name type="common">Chickpea</name>
    <name type="synonym">Garbanzo</name>
    <dbReference type="NCBI Taxonomy" id="3827"/>
    <lineage>
        <taxon>Eukaryota</taxon>
        <taxon>Viridiplantae</taxon>
        <taxon>Streptophyta</taxon>
        <taxon>Embryophyta</taxon>
        <taxon>Tracheophyta</taxon>
        <taxon>Spermatophyta</taxon>
        <taxon>Magnoliopsida</taxon>
        <taxon>eudicotyledons</taxon>
        <taxon>Gunneridae</taxon>
        <taxon>Pentapetalae</taxon>
        <taxon>rosids</taxon>
        <taxon>fabids</taxon>
        <taxon>Fabales</taxon>
        <taxon>Fabaceae</taxon>
        <taxon>Papilionoideae</taxon>
        <taxon>50 kb inversion clade</taxon>
        <taxon>NPAAA clade</taxon>
        <taxon>Hologalegina</taxon>
        <taxon>IRL clade</taxon>
        <taxon>Cicereae</taxon>
        <taxon>Cicer</taxon>
    </lineage>
</organism>
<feature type="domain" description="RNase H type-1" evidence="1">
    <location>
        <begin position="6"/>
        <end position="43"/>
    </location>
</feature>
<gene>
    <name evidence="3" type="primary">LOC113784160</name>
</gene>
<name>A0A3Q7Y6H0_CICAR</name>
<dbReference type="InterPro" id="IPR002156">
    <property type="entry name" value="RNaseH_domain"/>
</dbReference>
<dbReference type="GO" id="GO:0003676">
    <property type="term" value="F:nucleic acid binding"/>
    <property type="evidence" value="ECO:0007669"/>
    <property type="project" value="InterPro"/>
</dbReference>
<dbReference type="GO" id="GO:0004523">
    <property type="term" value="F:RNA-DNA hybrid ribonuclease activity"/>
    <property type="evidence" value="ECO:0007669"/>
    <property type="project" value="InterPro"/>
</dbReference>